<sequence>MNYGIIIKTEIGTNPEGKWLVGKVDWSFLKSRSISKKESIVETTNNISNLFM</sequence>
<evidence type="ECO:0000313" key="1">
    <source>
        <dbReference type="EMBL" id="GAG76879.1"/>
    </source>
</evidence>
<name>X1A555_9ZZZZ</name>
<reference evidence="1" key="1">
    <citation type="journal article" date="2014" name="Front. Microbiol.">
        <title>High frequency of phylogenetically diverse reductive dehalogenase-homologous genes in deep subseafloor sedimentary metagenomes.</title>
        <authorList>
            <person name="Kawai M."/>
            <person name="Futagami T."/>
            <person name="Toyoda A."/>
            <person name="Takaki Y."/>
            <person name="Nishi S."/>
            <person name="Hori S."/>
            <person name="Arai W."/>
            <person name="Tsubouchi T."/>
            <person name="Morono Y."/>
            <person name="Uchiyama I."/>
            <person name="Ito T."/>
            <person name="Fujiyama A."/>
            <person name="Inagaki F."/>
            <person name="Takami H."/>
        </authorList>
    </citation>
    <scope>NUCLEOTIDE SEQUENCE</scope>
    <source>
        <strain evidence="1">Expedition CK06-06</strain>
    </source>
</reference>
<protein>
    <submittedName>
        <fullName evidence="1">Uncharacterized protein</fullName>
    </submittedName>
</protein>
<accession>X1A555</accession>
<organism evidence="1">
    <name type="scientific">marine sediment metagenome</name>
    <dbReference type="NCBI Taxonomy" id="412755"/>
    <lineage>
        <taxon>unclassified sequences</taxon>
        <taxon>metagenomes</taxon>
        <taxon>ecological metagenomes</taxon>
    </lineage>
</organism>
<dbReference type="AlphaFoldDB" id="X1A555"/>
<proteinExistence type="predicted"/>
<comment type="caution">
    <text evidence="1">The sequence shown here is derived from an EMBL/GenBank/DDBJ whole genome shotgun (WGS) entry which is preliminary data.</text>
</comment>
<gene>
    <name evidence="1" type="ORF">S01H4_23280</name>
</gene>
<dbReference type="EMBL" id="BART01010779">
    <property type="protein sequence ID" value="GAG76879.1"/>
    <property type="molecule type" value="Genomic_DNA"/>
</dbReference>